<dbReference type="EMBL" id="MEYV01000001">
    <property type="protein sequence ID" value="OGD40770.1"/>
    <property type="molecule type" value="Genomic_DNA"/>
</dbReference>
<evidence type="ECO:0000259" key="2">
    <source>
        <dbReference type="Pfam" id="PF01370"/>
    </source>
</evidence>
<dbReference type="Pfam" id="PF01370">
    <property type="entry name" value="Epimerase"/>
    <property type="match status" value="1"/>
</dbReference>
<evidence type="ECO:0000313" key="3">
    <source>
        <dbReference type="EMBL" id="OGD40770.1"/>
    </source>
</evidence>
<dbReference type="Proteomes" id="UP000177197">
    <property type="component" value="Unassembled WGS sequence"/>
</dbReference>
<gene>
    <name evidence="3" type="ORF">A3I30_01710</name>
</gene>
<sequence>MSKKHLKKIVITGALGHIGSRLIRSLSQEQIEKVIIFDNLTTQRYASLFDLPKNLQFKFLEDDIRTADFKKLFASENIDAVIHLAALTDAANSHERAKEVMDVNFEGLKRVANACGEAGVKLFFPSTTSVYGSQASVVDETCAELKPQSPYAESKLAAEQYLLEQKSNGLQFIICRFGTIFGYSVGMRFHTVVNKFLWQAVNGLPLTVWKTAWQQKRPYLDLNDCMRAVNFILERDLFDGEIYNMLTKNFAVKDIVETIKEFIPNLKIEYVDSPIMNQLSYDVNDNKFRKLGFLPQGILGKSIAETIDKLEGVKTQ</sequence>
<dbReference type="CDD" id="cd08946">
    <property type="entry name" value="SDR_e"/>
    <property type="match status" value="1"/>
</dbReference>
<dbReference type="InterPro" id="IPR036291">
    <property type="entry name" value="NAD(P)-bd_dom_sf"/>
</dbReference>
<feature type="domain" description="NAD-dependent epimerase/dehydratase" evidence="2">
    <location>
        <begin position="9"/>
        <end position="244"/>
    </location>
</feature>
<comment type="similarity">
    <text evidence="1">Belongs to the NAD(P)-dependent epimerase/dehydratase family.</text>
</comment>
<protein>
    <submittedName>
        <fullName evidence="3">Nucleoside-diphosphate sugar epimerase</fullName>
    </submittedName>
</protein>
<evidence type="ECO:0000313" key="4">
    <source>
        <dbReference type="Proteomes" id="UP000177197"/>
    </source>
</evidence>
<dbReference type="PANTHER" id="PTHR43000">
    <property type="entry name" value="DTDP-D-GLUCOSE 4,6-DEHYDRATASE-RELATED"/>
    <property type="match status" value="1"/>
</dbReference>
<organism evidence="3 4">
    <name type="scientific">Candidatus Azambacteria bacterium RIFCSPLOWO2_02_FULL_44_14</name>
    <dbReference type="NCBI Taxonomy" id="1797306"/>
    <lineage>
        <taxon>Bacteria</taxon>
        <taxon>Candidatus Azamiibacteriota</taxon>
    </lineage>
</organism>
<dbReference type="SUPFAM" id="SSF51735">
    <property type="entry name" value="NAD(P)-binding Rossmann-fold domains"/>
    <property type="match status" value="1"/>
</dbReference>
<dbReference type="AlphaFoldDB" id="A0A1F5CD44"/>
<name>A0A1F5CD44_9BACT</name>
<proteinExistence type="inferred from homology"/>
<reference evidence="3 4" key="1">
    <citation type="journal article" date="2016" name="Nat. Commun.">
        <title>Thousands of microbial genomes shed light on interconnected biogeochemical processes in an aquifer system.</title>
        <authorList>
            <person name="Anantharaman K."/>
            <person name="Brown C.T."/>
            <person name="Hug L.A."/>
            <person name="Sharon I."/>
            <person name="Castelle C.J."/>
            <person name="Probst A.J."/>
            <person name="Thomas B.C."/>
            <person name="Singh A."/>
            <person name="Wilkins M.J."/>
            <person name="Karaoz U."/>
            <person name="Brodie E.L."/>
            <person name="Williams K.H."/>
            <person name="Hubbard S.S."/>
            <person name="Banfield J.F."/>
        </authorList>
    </citation>
    <scope>NUCLEOTIDE SEQUENCE [LARGE SCALE GENOMIC DNA]</scope>
</reference>
<comment type="caution">
    <text evidence="3">The sequence shown here is derived from an EMBL/GenBank/DDBJ whole genome shotgun (WGS) entry which is preliminary data.</text>
</comment>
<dbReference type="InterPro" id="IPR001509">
    <property type="entry name" value="Epimerase_deHydtase"/>
</dbReference>
<dbReference type="Gene3D" id="3.40.50.720">
    <property type="entry name" value="NAD(P)-binding Rossmann-like Domain"/>
    <property type="match status" value="1"/>
</dbReference>
<evidence type="ECO:0000256" key="1">
    <source>
        <dbReference type="ARBA" id="ARBA00007637"/>
    </source>
</evidence>
<accession>A0A1F5CD44</accession>